<dbReference type="EMBL" id="JASCZI010031044">
    <property type="protein sequence ID" value="MED6125767.1"/>
    <property type="molecule type" value="Genomic_DNA"/>
</dbReference>
<evidence type="ECO:0000313" key="3">
    <source>
        <dbReference type="Proteomes" id="UP001341840"/>
    </source>
</evidence>
<evidence type="ECO:0000256" key="1">
    <source>
        <dbReference type="SAM" id="MobiDB-lite"/>
    </source>
</evidence>
<comment type="caution">
    <text evidence="2">The sequence shown here is derived from an EMBL/GenBank/DDBJ whole genome shotgun (WGS) entry which is preliminary data.</text>
</comment>
<feature type="region of interest" description="Disordered" evidence="1">
    <location>
        <begin position="12"/>
        <end position="44"/>
    </location>
</feature>
<evidence type="ECO:0000313" key="2">
    <source>
        <dbReference type="EMBL" id="MED6125767.1"/>
    </source>
</evidence>
<organism evidence="2 3">
    <name type="scientific">Stylosanthes scabra</name>
    <dbReference type="NCBI Taxonomy" id="79078"/>
    <lineage>
        <taxon>Eukaryota</taxon>
        <taxon>Viridiplantae</taxon>
        <taxon>Streptophyta</taxon>
        <taxon>Embryophyta</taxon>
        <taxon>Tracheophyta</taxon>
        <taxon>Spermatophyta</taxon>
        <taxon>Magnoliopsida</taxon>
        <taxon>eudicotyledons</taxon>
        <taxon>Gunneridae</taxon>
        <taxon>Pentapetalae</taxon>
        <taxon>rosids</taxon>
        <taxon>fabids</taxon>
        <taxon>Fabales</taxon>
        <taxon>Fabaceae</taxon>
        <taxon>Papilionoideae</taxon>
        <taxon>50 kb inversion clade</taxon>
        <taxon>dalbergioids sensu lato</taxon>
        <taxon>Dalbergieae</taxon>
        <taxon>Pterocarpus clade</taxon>
        <taxon>Stylosanthes</taxon>
    </lineage>
</organism>
<gene>
    <name evidence="2" type="ORF">PIB30_071781</name>
</gene>
<keyword evidence="3" id="KW-1185">Reference proteome</keyword>
<name>A0ABU6RNU5_9FABA</name>
<sequence>MVIEVTPIHIMKPTTKRPRESRMKPPHVTIPEDEEKEPSVYSLNHPSVIGSQPINCKEIAGSDKGNGLGSPILNVSAPFKISLQPILKVLIEEISLESTVETASPNAADGRAIA</sequence>
<accession>A0ABU6RNU5</accession>
<dbReference type="Proteomes" id="UP001341840">
    <property type="component" value="Unassembled WGS sequence"/>
</dbReference>
<proteinExistence type="predicted"/>
<protein>
    <submittedName>
        <fullName evidence="2">Uncharacterized protein</fullName>
    </submittedName>
</protein>
<reference evidence="2 3" key="1">
    <citation type="journal article" date="2023" name="Plants (Basel)">
        <title>Bridging the Gap: Combining Genomics and Transcriptomics Approaches to Understand Stylosanthes scabra, an Orphan Legume from the Brazilian Caatinga.</title>
        <authorList>
            <person name="Ferreira-Neto J.R.C."/>
            <person name="da Silva M.D."/>
            <person name="Binneck E."/>
            <person name="de Melo N.F."/>
            <person name="da Silva R.H."/>
            <person name="de Melo A.L.T.M."/>
            <person name="Pandolfi V."/>
            <person name="Bustamante F.O."/>
            <person name="Brasileiro-Vidal A.C."/>
            <person name="Benko-Iseppon A.M."/>
        </authorList>
    </citation>
    <scope>NUCLEOTIDE SEQUENCE [LARGE SCALE GENOMIC DNA]</scope>
    <source>
        <tissue evidence="2">Leaves</tissue>
    </source>
</reference>